<comment type="cofactor">
    <cofactor evidence="1 5">
        <name>FAD</name>
        <dbReference type="ChEBI" id="CHEBI:57692"/>
    </cofactor>
</comment>
<dbReference type="CDD" id="cd00567">
    <property type="entry name" value="ACAD"/>
    <property type="match status" value="1"/>
</dbReference>
<dbReference type="STRING" id="67386.AQI95_22815"/>
<sequence length="372" mass="39930">MHNGDCDADAARRLVDEVGFFAEREVPRYLAGRPEEEYPDELVKRLRLLGVFGADVPVRYGGLGCGEATTARLLYLLARSWQSLASLVGTHLKLCGQMLRHGTDEQRSAWLPVMSCGEAVFARAYHEQGCSDPELLTTHVRDSAGRRTLHGRKDWVTNARHADRILVLARDGRATLGILVDPTADGVRIGPELPRPGVLGVSLASVTFDGCAFDPERDVLGGPGHDLTDSLRAGDLRSYTTRAVACAEAVCDQAARFAARTIGRRPPDAQGAIRLRVGEVRARTAAMRAIWTDLLGPAPTIGPDEAKVVCTALLQEIVQACVLLCGGAGYADPHDSLGRHYRDALALPIVGASNDTLLSRIGSAALASEEAR</sequence>
<dbReference type="InterPro" id="IPR009100">
    <property type="entry name" value="AcylCoA_DH/oxidase_NM_dom_sf"/>
</dbReference>
<evidence type="ECO:0000259" key="6">
    <source>
        <dbReference type="Pfam" id="PF00441"/>
    </source>
</evidence>
<protein>
    <recommendedName>
        <fullName evidence="11">Acyl-CoA dehydrogenase</fullName>
    </recommendedName>
</protein>
<keyword evidence="10" id="KW-1185">Reference proteome</keyword>
<dbReference type="GO" id="GO:0003995">
    <property type="term" value="F:acyl-CoA dehydrogenase activity"/>
    <property type="evidence" value="ECO:0007669"/>
    <property type="project" value="TreeGrafter"/>
</dbReference>
<feature type="domain" description="Acyl-CoA oxidase/dehydrogenase middle" evidence="7">
    <location>
        <begin position="128"/>
        <end position="211"/>
    </location>
</feature>
<evidence type="ECO:0000256" key="3">
    <source>
        <dbReference type="ARBA" id="ARBA00022630"/>
    </source>
</evidence>
<evidence type="ECO:0000256" key="4">
    <source>
        <dbReference type="ARBA" id="ARBA00022827"/>
    </source>
</evidence>
<dbReference type="InterPro" id="IPR036250">
    <property type="entry name" value="AcylCo_DH-like_C"/>
</dbReference>
<evidence type="ECO:0000313" key="9">
    <source>
        <dbReference type="EMBL" id="KUN03351.1"/>
    </source>
</evidence>
<dbReference type="PANTHER" id="PTHR43884:SF12">
    <property type="entry name" value="ISOVALERYL-COA DEHYDROGENASE, MITOCHONDRIAL-RELATED"/>
    <property type="match status" value="1"/>
</dbReference>
<keyword evidence="5" id="KW-0560">Oxidoreductase</keyword>
<dbReference type="EMBL" id="LMWN01000033">
    <property type="protein sequence ID" value="KUN03351.1"/>
    <property type="molecule type" value="Genomic_DNA"/>
</dbReference>
<feature type="domain" description="Acyl-CoA dehydrogenase/oxidase N-terminal" evidence="8">
    <location>
        <begin position="11"/>
        <end position="118"/>
    </location>
</feature>
<evidence type="ECO:0000313" key="10">
    <source>
        <dbReference type="Proteomes" id="UP000053127"/>
    </source>
</evidence>
<reference evidence="9 10" key="1">
    <citation type="submission" date="2015-10" db="EMBL/GenBank/DDBJ databases">
        <title>Draft genome sequence of Streptomyces yokosukanensis DSM 40224, type strain for the species Streptomyces yokosukanensis.</title>
        <authorList>
            <person name="Ruckert C."/>
            <person name="Winkler A."/>
            <person name="Kalinowski J."/>
            <person name="Kampfer P."/>
            <person name="Glaeser S."/>
        </authorList>
    </citation>
    <scope>NUCLEOTIDE SEQUENCE [LARGE SCALE GENOMIC DNA]</scope>
    <source>
        <strain evidence="9 10">DSM 40224</strain>
    </source>
</reference>
<comment type="caution">
    <text evidence="9">The sequence shown here is derived from an EMBL/GenBank/DDBJ whole genome shotgun (WGS) entry which is preliminary data.</text>
</comment>
<feature type="domain" description="Acyl-CoA dehydrogenase/oxidase C-terminal" evidence="6">
    <location>
        <begin position="242"/>
        <end position="364"/>
    </location>
</feature>
<dbReference type="Gene3D" id="2.40.110.10">
    <property type="entry name" value="Butyryl-CoA Dehydrogenase, subunit A, domain 2"/>
    <property type="match status" value="1"/>
</dbReference>
<dbReference type="Pfam" id="PF02770">
    <property type="entry name" value="Acyl-CoA_dh_M"/>
    <property type="match status" value="1"/>
</dbReference>
<dbReference type="PANTHER" id="PTHR43884">
    <property type="entry name" value="ACYL-COA DEHYDROGENASE"/>
    <property type="match status" value="1"/>
</dbReference>
<dbReference type="AlphaFoldDB" id="A0A101P1U1"/>
<dbReference type="Pfam" id="PF02771">
    <property type="entry name" value="Acyl-CoA_dh_N"/>
    <property type="match status" value="1"/>
</dbReference>
<evidence type="ECO:0000259" key="7">
    <source>
        <dbReference type="Pfam" id="PF02770"/>
    </source>
</evidence>
<dbReference type="Gene3D" id="1.10.540.10">
    <property type="entry name" value="Acyl-CoA dehydrogenase/oxidase, N-terminal domain"/>
    <property type="match status" value="1"/>
</dbReference>
<dbReference type="InterPro" id="IPR046373">
    <property type="entry name" value="Acyl-CoA_Oxase/DH_mid-dom_sf"/>
</dbReference>
<accession>A0A101P1U1</accession>
<keyword evidence="4 5" id="KW-0274">FAD</keyword>
<dbReference type="InterPro" id="IPR013786">
    <property type="entry name" value="AcylCoA_DH/ox_N"/>
</dbReference>
<dbReference type="SUPFAM" id="SSF47203">
    <property type="entry name" value="Acyl-CoA dehydrogenase C-terminal domain-like"/>
    <property type="match status" value="1"/>
</dbReference>
<comment type="similarity">
    <text evidence="2 5">Belongs to the acyl-CoA dehydrogenase family.</text>
</comment>
<evidence type="ECO:0000256" key="1">
    <source>
        <dbReference type="ARBA" id="ARBA00001974"/>
    </source>
</evidence>
<dbReference type="SUPFAM" id="SSF56645">
    <property type="entry name" value="Acyl-CoA dehydrogenase NM domain-like"/>
    <property type="match status" value="1"/>
</dbReference>
<evidence type="ECO:0008006" key="11">
    <source>
        <dbReference type="Google" id="ProtNLM"/>
    </source>
</evidence>
<evidence type="ECO:0000256" key="2">
    <source>
        <dbReference type="ARBA" id="ARBA00009347"/>
    </source>
</evidence>
<dbReference type="InterPro" id="IPR009075">
    <property type="entry name" value="AcylCo_DH/oxidase_C"/>
</dbReference>
<dbReference type="InterPro" id="IPR006091">
    <property type="entry name" value="Acyl-CoA_Oxase/DH_mid-dom"/>
</dbReference>
<keyword evidence="3 5" id="KW-0285">Flavoprotein</keyword>
<dbReference type="Pfam" id="PF00441">
    <property type="entry name" value="Acyl-CoA_dh_1"/>
    <property type="match status" value="1"/>
</dbReference>
<dbReference type="Proteomes" id="UP000053127">
    <property type="component" value="Unassembled WGS sequence"/>
</dbReference>
<dbReference type="OrthoDB" id="4077310at2"/>
<dbReference type="InterPro" id="IPR037069">
    <property type="entry name" value="AcylCoA_DH/ox_N_sf"/>
</dbReference>
<evidence type="ECO:0000256" key="5">
    <source>
        <dbReference type="RuleBase" id="RU362125"/>
    </source>
</evidence>
<dbReference type="Gene3D" id="1.20.140.10">
    <property type="entry name" value="Butyryl-CoA Dehydrogenase, subunit A, domain 3"/>
    <property type="match status" value="1"/>
</dbReference>
<dbReference type="RefSeq" id="WP_067126705.1">
    <property type="nucleotide sequence ID" value="NZ_KQ948214.1"/>
</dbReference>
<gene>
    <name evidence="9" type="ORF">AQI95_22815</name>
</gene>
<organism evidence="9 10">
    <name type="scientific">Streptomyces yokosukanensis</name>
    <dbReference type="NCBI Taxonomy" id="67386"/>
    <lineage>
        <taxon>Bacteria</taxon>
        <taxon>Bacillati</taxon>
        <taxon>Actinomycetota</taxon>
        <taxon>Actinomycetes</taxon>
        <taxon>Kitasatosporales</taxon>
        <taxon>Streptomycetaceae</taxon>
        <taxon>Streptomyces</taxon>
    </lineage>
</organism>
<evidence type="ECO:0000259" key="8">
    <source>
        <dbReference type="Pfam" id="PF02771"/>
    </source>
</evidence>
<proteinExistence type="inferred from homology"/>
<name>A0A101P1U1_9ACTN</name>
<dbReference type="GO" id="GO:0050660">
    <property type="term" value="F:flavin adenine dinucleotide binding"/>
    <property type="evidence" value="ECO:0007669"/>
    <property type="project" value="InterPro"/>
</dbReference>